<organism evidence="2 3">
    <name type="scientific">Wufeng Eothenomys melanogaster jeilongvirus 1</name>
    <dbReference type="NCBI Taxonomy" id="2928990"/>
    <lineage>
        <taxon>Viruses</taxon>
        <taxon>Riboviria</taxon>
        <taxon>Orthornavirae</taxon>
        <taxon>Negarnaviricota</taxon>
        <taxon>Haploviricotina</taxon>
        <taxon>Monjiviricetes</taxon>
        <taxon>Mononegavirales</taxon>
        <taxon>Paramyxoviridae</taxon>
        <taxon>Orthoparamyxovirinae</taxon>
        <taxon>Jeilongvirus</taxon>
        <taxon>Jeilongvirus eothenomysis</taxon>
    </lineage>
</organism>
<keyword evidence="1" id="KW-0472">Membrane</keyword>
<evidence type="ECO:0000313" key="2">
    <source>
        <dbReference type="EMBL" id="UOL48908.1"/>
    </source>
</evidence>
<protein>
    <submittedName>
        <fullName evidence="2">Transmembrane protein</fullName>
    </submittedName>
</protein>
<evidence type="ECO:0000256" key="1">
    <source>
        <dbReference type="SAM" id="Phobius"/>
    </source>
</evidence>
<feature type="transmembrane region" description="Helical" evidence="1">
    <location>
        <begin position="56"/>
        <end position="78"/>
    </location>
</feature>
<name>A0A8T9KM26_9MONO</name>
<dbReference type="EMBL" id="OM030330">
    <property type="protein sequence ID" value="UOL48908.1"/>
    <property type="molecule type" value="Viral_cRNA"/>
</dbReference>
<dbReference type="Proteomes" id="UP001255068">
    <property type="component" value="Segment"/>
</dbReference>
<evidence type="ECO:0000313" key="3">
    <source>
        <dbReference type="Proteomes" id="UP001255068"/>
    </source>
</evidence>
<accession>A0A8T9KM26</accession>
<keyword evidence="1 2" id="KW-0812">Transmembrane</keyword>
<sequence length="256" mass="29121">MNTDYATPAQSCSDYETMSAVTPVYKAVQLRRTREYHGRRNYIRHVRRAPVASVPVVYLAIITVLIAFNFSATCYLIVTTETSSWQKNGNGKCDTEKLALESCDQFNTISSTLNTLLHSMSYTIPQYLSTVKRDMSSELMKLDRTLKDILHLNQLTLDVKLGNNKSVIFRTGDYNERFRSKNGLKQPTTALLPTTYLTPTKVPASGTLIPPFYPLRSLDQSNRYLNMVPSRSHKYQATVYEEGERDNDYANMSPVM</sequence>
<reference evidence="2" key="1">
    <citation type="submission" date="2021-12" db="EMBL/GenBank/DDBJ databases">
        <authorList>
            <person name="Tan Z.-Z."/>
            <person name="Pan Y.-F."/>
            <person name="Zhang Y.-Z."/>
        </authorList>
    </citation>
    <scope>NUCLEOTIDE SEQUENCE</scope>
    <source>
        <strain evidence="2">WFS_RongShu</strain>
    </source>
</reference>
<keyword evidence="1" id="KW-1133">Transmembrane helix</keyword>
<proteinExistence type="predicted"/>
<keyword evidence="3" id="KW-1185">Reference proteome</keyword>